<reference evidence="4 5" key="1">
    <citation type="journal article" date="2015" name="Genome Biol. Evol.">
        <title>Phylogenomic analyses indicate that early fungi evolved digesting cell walls of algal ancestors of land plants.</title>
        <authorList>
            <person name="Chang Y."/>
            <person name="Wang S."/>
            <person name="Sekimoto S."/>
            <person name="Aerts A.L."/>
            <person name="Choi C."/>
            <person name="Clum A."/>
            <person name="LaButti K.M."/>
            <person name="Lindquist E.A."/>
            <person name="Yee Ngan C."/>
            <person name="Ohm R.A."/>
            <person name="Salamov A.A."/>
            <person name="Grigoriev I.V."/>
            <person name="Spatafora J.W."/>
            <person name="Berbee M.L."/>
        </authorList>
    </citation>
    <scope>NUCLEOTIDE SEQUENCE [LARGE SCALE GENOMIC DNA]</scope>
    <source>
        <strain evidence="4 5">JEL478</strain>
    </source>
</reference>
<evidence type="ECO:0000313" key="4">
    <source>
        <dbReference type="EMBL" id="KXS20262.1"/>
    </source>
</evidence>
<evidence type="ECO:0000313" key="5">
    <source>
        <dbReference type="Proteomes" id="UP000070544"/>
    </source>
</evidence>
<feature type="compositionally biased region" description="Pro residues" evidence="2">
    <location>
        <begin position="223"/>
        <end position="244"/>
    </location>
</feature>
<dbReference type="Gene3D" id="1.20.5.170">
    <property type="match status" value="1"/>
</dbReference>
<feature type="compositionally biased region" description="Basic residues" evidence="2">
    <location>
        <begin position="15"/>
        <end position="24"/>
    </location>
</feature>
<evidence type="ECO:0000256" key="1">
    <source>
        <dbReference type="SAM" id="Coils"/>
    </source>
</evidence>
<feature type="compositionally biased region" description="Basic residues" evidence="2">
    <location>
        <begin position="328"/>
        <end position="337"/>
    </location>
</feature>
<dbReference type="Pfam" id="PF00170">
    <property type="entry name" value="bZIP_1"/>
    <property type="match status" value="1"/>
</dbReference>
<keyword evidence="5" id="KW-1185">Reference proteome</keyword>
<dbReference type="GO" id="GO:0003700">
    <property type="term" value="F:DNA-binding transcription factor activity"/>
    <property type="evidence" value="ECO:0007669"/>
    <property type="project" value="InterPro"/>
</dbReference>
<proteinExistence type="predicted"/>
<dbReference type="AlphaFoldDB" id="A0A139AU51"/>
<name>A0A139AU51_GONPJ</name>
<sequence length="442" mass="47088">MLSDRGDSGGESAPRKKRQRKKTPAKLLSPEALATRRAQNIESAKRSRERKAQSYMMLQQEVVSLQSTTAALTAENDALRAQNARLMETSQDLASKVSSLIEENERLRRLESDHMATGGSSTVTGSPDPFAVRVAYPNQGQQAQQQQQQAQVAQQQQQQQQQAQSLQQLSHHNHPSPSSAQLPSPWQTSAPSNTVSPPPPRRQMSVKRSHSQSQSLSHIHHPSAPPQQPQPQPPQQTMASPPPSTLADPQAALQTLLIQAQQLQSTLAAAAQAAAAASGYGQSPMNNAGVVAASRSQEQDPQLDALARLLQSAQANQQQPQPPLNHHGAAHHNHHHSQQLSPAQLGLAPSPSALSAMTPDSSDSSSARRVATQALLDRVAEAMLMTDPNAAAELLGSVGLGGLVNLGDGVKMEDVALAEQRGMVAAGGMATGYEHGYSYYGD</sequence>
<keyword evidence="1" id="KW-0175">Coiled coil</keyword>
<evidence type="ECO:0000256" key="2">
    <source>
        <dbReference type="SAM" id="MobiDB-lite"/>
    </source>
</evidence>
<dbReference type="PROSITE" id="PS00036">
    <property type="entry name" value="BZIP_BASIC"/>
    <property type="match status" value="1"/>
</dbReference>
<protein>
    <recommendedName>
        <fullName evidence="3">BZIP domain-containing protein</fullName>
    </recommendedName>
</protein>
<dbReference type="Proteomes" id="UP000070544">
    <property type="component" value="Unassembled WGS sequence"/>
</dbReference>
<dbReference type="InterPro" id="IPR046347">
    <property type="entry name" value="bZIP_sf"/>
</dbReference>
<organism evidence="4 5">
    <name type="scientific">Gonapodya prolifera (strain JEL478)</name>
    <name type="common">Monoblepharis prolifera</name>
    <dbReference type="NCBI Taxonomy" id="1344416"/>
    <lineage>
        <taxon>Eukaryota</taxon>
        <taxon>Fungi</taxon>
        <taxon>Fungi incertae sedis</taxon>
        <taxon>Chytridiomycota</taxon>
        <taxon>Chytridiomycota incertae sedis</taxon>
        <taxon>Monoblepharidomycetes</taxon>
        <taxon>Monoblepharidales</taxon>
        <taxon>Gonapodyaceae</taxon>
        <taxon>Gonapodya</taxon>
    </lineage>
</organism>
<dbReference type="PROSITE" id="PS50217">
    <property type="entry name" value="BZIP"/>
    <property type="match status" value="1"/>
</dbReference>
<dbReference type="EMBL" id="KQ965736">
    <property type="protein sequence ID" value="KXS20262.1"/>
    <property type="molecule type" value="Genomic_DNA"/>
</dbReference>
<dbReference type="SUPFAM" id="SSF57959">
    <property type="entry name" value="Leucine zipper domain"/>
    <property type="match status" value="1"/>
</dbReference>
<accession>A0A139AU51</accession>
<feature type="domain" description="BZIP" evidence="3">
    <location>
        <begin position="36"/>
        <end position="93"/>
    </location>
</feature>
<dbReference type="InterPro" id="IPR004827">
    <property type="entry name" value="bZIP"/>
</dbReference>
<feature type="region of interest" description="Disordered" evidence="2">
    <location>
        <begin position="111"/>
        <end position="247"/>
    </location>
</feature>
<feature type="compositionally biased region" description="Low complexity" evidence="2">
    <location>
        <begin position="313"/>
        <end position="327"/>
    </location>
</feature>
<gene>
    <name evidence="4" type="ORF">M427DRAFT_405880</name>
</gene>
<feature type="region of interest" description="Disordered" evidence="2">
    <location>
        <begin position="1"/>
        <end position="29"/>
    </location>
</feature>
<feature type="region of interest" description="Disordered" evidence="2">
    <location>
        <begin position="313"/>
        <end position="369"/>
    </location>
</feature>
<feature type="compositionally biased region" description="Low complexity" evidence="2">
    <location>
        <begin position="139"/>
        <end position="168"/>
    </location>
</feature>
<dbReference type="SMART" id="SM00338">
    <property type="entry name" value="BRLZ"/>
    <property type="match status" value="1"/>
</dbReference>
<evidence type="ECO:0000259" key="3">
    <source>
        <dbReference type="PROSITE" id="PS50217"/>
    </source>
</evidence>
<dbReference type="OrthoDB" id="10668467at2759"/>
<feature type="coiled-coil region" evidence="1">
    <location>
        <begin position="69"/>
        <end position="110"/>
    </location>
</feature>
<feature type="compositionally biased region" description="Polar residues" evidence="2">
    <location>
        <begin position="175"/>
        <end position="195"/>
    </location>
</feature>